<name>A0AA37P5Z0_9PEZI</name>
<protein>
    <submittedName>
        <fullName evidence="12">Acyl-CoA desaturase</fullName>
    </submittedName>
</protein>
<keyword evidence="3" id="KW-0444">Lipid biosynthesis</keyword>
<dbReference type="GeneID" id="73326004"/>
<feature type="transmembrane region" description="Helical" evidence="11">
    <location>
        <begin position="146"/>
        <end position="168"/>
    </location>
</feature>
<evidence type="ECO:0000256" key="5">
    <source>
        <dbReference type="ARBA" id="ARBA00022832"/>
    </source>
</evidence>
<comment type="similarity">
    <text evidence="2">Belongs to the fatty acid desaturase type 1 family.</text>
</comment>
<keyword evidence="5" id="KW-0276">Fatty acid metabolism</keyword>
<evidence type="ECO:0000256" key="8">
    <source>
        <dbReference type="ARBA" id="ARBA00023098"/>
    </source>
</evidence>
<keyword evidence="7" id="KW-0560">Oxidoreductase</keyword>
<dbReference type="GO" id="GO:0004768">
    <property type="term" value="F:stearoyl-CoA 9-desaturase activity"/>
    <property type="evidence" value="ECO:0007669"/>
    <property type="project" value="TreeGrafter"/>
</dbReference>
<dbReference type="GO" id="GO:0006636">
    <property type="term" value="P:unsaturated fatty acid biosynthetic process"/>
    <property type="evidence" value="ECO:0007669"/>
    <property type="project" value="TreeGrafter"/>
</dbReference>
<evidence type="ECO:0000256" key="9">
    <source>
        <dbReference type="ARBA" id="ARBA00023136"/>
    </source>
</evidence>
<evidence type="ECO:0000256" key="3">
    <source>
        <dbReference type="ARBA" id="ARBA00022516"/>
    </source>
</evidence>
<evidence type="ECO:0000256" key="7">
    <source>
        <dbReference type="ARBA" id="ARBA00023002"/>
    </source>
</evidence>
<evidence type="ECO:0000256" key="2">
    <source>
        <dbReference type="ARBA" id="ARBA00009295"/>
    </source>
</evidence>
<dbReference type="InterPro" id="IPR015876">
    <property type="entry name" value="Acyl-CoA_DS"/>
</dbReference>
<organism evidence="12 13">
    <name type="scientific">Colletotrichum spaethianum</name>
    <dbReference type="NCBI Taxonomy" id="700344"/>
    <lineage>
        <taxon>Eukaryota</taxon>
        <taxon>Fungi</taxon>
        <taxon>Dikarya</taxon>
        <taxon>Ascomycota</taxon>
        <taxon>Pezizomycotina</taxon>
        <taxon>Sordariomycetes</taxon>
        <taxon>Hypocreomycetidae</taxon>
        <taxon>Glomerellales</taxon>
        <taxon>Glomerellaceae</taxon>
        <taxon>Colletotrichum</taxon>
        <taxon>Colletotrichum spaethianum species complex</taxon>
    </lineage>
</organism>
<comment type="subcellular location">
    <subcellularLocation>
        <location evidence="1">Membrane</location>
        <topology evidence="1">Multi-pass membrane protein</topology>
    </subcellularLocation>
</comment>
<keyword evidence="8" id="KW-0443">Lipid metabolism</keyword>
<comment type="caution">
    <text evidence="12">The sequence shown here is derived from an EMBL/GenBank/DDBJ whole genome shotgun (WGS) entry which is preliminary data.</text>
</comment>
<evidence type="ECO:0000256" key="10">
    <source>
        <dbReference type="ARBA" id="ARBA00023160"/>
    </source>
</evidence>
<keyword evidence="6 11" id="KW-1133">Transmembrane helix</keyword>
<evidence type="ECO:0000256" key="6">
    <source>
        <dbReference type="ARBA" id="ARBA00022989"/>
    </source>
</evidence>
<dbReference type="Proteomes" id="UP001055115">
    <property type="component" value="Unassembled WGS sequence"/>
</dbReference>
<dbReference type="RefSeq" id="XP_049127371.1">
    <property type="nucleotide sequence ID" value="XM_049271414.1"/>
</dbReference>
<dbReference type="PANTHER" id="PTHR11351">
    <property type="entry name" value="ACYL-COA DESATURASE"/>
    <property type="match status" value="1"/>
</dbReference>
<dbReference type="GO" id="GO:0005789">
    <property type="term" value="C:endoplasmic reticulum membrane"/>
    <property type="evidence" value="ECO:0007669"/>
    <property type="project" value="TreeGrafter"/>
</dbReference>
<dbReference type="EMBL" id="BQXU01000011">
    <property type="protein sequence ID" value="GKT45021.1"/>
    <property type="molecule type" value="Genomic_DNA"/>
</dbReference>
<evidence type="ECO:0000256" key="4">
    <source>
        <dbReference type="ARBA" id="ARBA00022692"/>
    </source>
</evidence>
<dbReference type="PANTHER" id="PTHR11351:SF31">
    <property type="entry name" value="DESATURASE 1, ISOFORM A-RELATED"/>
    <property type="match status" value="1"/>
</dbReference>
<sequence>MFVFNNKSYISTQPISRENWYQHTKWLNALLVLIIPLAAFAIIYYFVPSITPHCSYKAGFHLRVYLAAVVTGAVEGSIYRWSRKYRAHHRCTGTVKDTHSFQKSFLYSHLVWMIMKQGPKCTGRTDISDLNEDPVLMRHHIHYLKCLVVMAILFPIMVCVASFDALLFNREPFALIQLRIGLMTSLSTIADCLAAHVVTALITLGKGYHNFHHEFPSNYHNAFDWYQHDPSKWMIWVWRPCLQSQAFGANKIEKGPVQMSQKQLDIAGFKTEWDLPLEQLSVIDWGDCSALHASLPHLGVIGENCL</sequence>
<gene>
    <name evidence="12" type="ORF">ColSpa_05202</name>
</gene>
<dbReference type="AlphaFoldDB" id="A0AA37P5Z0"/>
<evidence type="ECO:0000313" key="13">
    <source>
        <dbReference type="Proteomes" id="UP001055115"/>
    </source>
</evidence>
<feature type="transmembrane region" description="Helical" evidence="11">
    <location>
        <begin position="26"/>
        <end position="47"/>
    </location>
</feature>
<keyword evidence="4 11" id="KW-0812">Transmembrane</keyword>
<evidence type="ECO:0000256" key="11">
    <source>
        <dbReference type="SAM" id="Phobius"/>
    </source>
</evidence>
<accession>A0AA37P5Z0</accession>
<dbReference type="GO" id="GO:0005506">
    <property type="term" value="F:iron ion binding"/>
    <property type="evidence" value="ECO:0007669"/>
    <property type="project" value="TreeGrafter"/>
</dbReference>
<evidence type="ECO:0000256" key="1">
    <source>
        <dbReference type="ARBA" id="ARBA00004141"/>
    </source>
</evidence>
<keyword evidence="13" id="KW-1185">Reference proteome</keyword>
<keyword evidence="10" id="KW-0275">Fatty acid biosynthesis</keyword>
<feature type="transmembrane region" description="Helical" evidence="11">
    <location>
        <begin position="62"/>
        <end position="81"/>
    </location>
</feature>
<reference evidence="12 13" key="1">
    <citation type="submission" date="2022-03" db="EMBL/GenBank/DDBJ databases">
        <title>Genome data of Colletotrichum spp.</title>
        <authorList>
            <person name="Utami Y.D."/>
            <person name="Hiruma K."/>
        </authorList>
    </citation>
    <scope>NUCLEOTIDE SEQUENCE [LARGE SCALE GENOMIC DNA]</scope>
    <source>
        <strain evidence="12 13">MAFF 239500</strain>
    </source>
</reference>
<proteinExistence type="inferred from homology"/>
<evidence type="ECO:0000313" key="12">
    <source>
        <dbReference type="EMBL" id="GKT45021.1"/>
    </source>
</evidence>
<keyword evidence="9 11" id="KW-0472">Membrane</keyword>